<evidence type="ECO:0000256" key="4">
    <source>
        <dbReference type="PROSITE-ProRule" id="PRU00335"/>
    </source>
</evidence>
<dbReference type="InterPro" id="IPR025996">
    <property type="entry name" value="MT1864/Rv1816-like_C"/>
</dbReference>
<name>A0A7Y9KNX8_9ACTN</name>
<dbReference type="InterPro" id="IPR009057">
    <property type="entry name" value="Homeodomain-like_sf"/>
</dbReference>
<keyword evidence="7" id="KW-1185">Reference proteome</keyword>
<keyword evidence="2 4" id="KW-0238">DNA-binding</keyword>
<reference evidence="6 7" key="2">
    <citation type="submission" date="2020-08" db="EMBL/GenBank/DDBJ databases">
        <title>The Agave Microbiome: Exploring the role of microbial communities in plant adaptations to desert environments.</title>
        <authorList>
            <person name="Partida-Martinez L.P."/>
        </authorList>
    </citation>
    <scope>NUCLEOTIDE SEQUENCE [LARGE SCALE GENOMIC DNA]</scope>
    <source>
        <strain evidence="6 7">AT2.17</strain>
    </source>
</reference>
<comment type="caution">
    <text evidence="6">The sequence shown here is derived from an EMBL/GenBank/DDBJ whole genome shotgun (WGS) entry which is preliminary data.</text>
</comment>
<dbReference type="InterPro" id="IPR001647">
    <property type="entry name" value="HTH_TetR"/>
</dbReference>
<evidence type="ECO:0000313" key="6">
    <source>
        <dbReference type="EMBL" id="NYE36146.1"/>
    </source>
</evidence>
<keyword evidence="1" id="KW-0805">Transcription regulation</keyword>
<dbReference type="RefSeq" id="WP_179618721.1">
    <property type="nucleotide sequence ID" value="NZ_JACCBW010000001.1"/>
</dbReference>
<evidence type="ECO:0000256" key="3">
    <source>
        <dbReference type="ARBA" id="ARBA00023163"/>
    </source>
</evidence>
<sequence>MPRVGLTTARVAEAAAVLADEVGLEHVTLAALAQRFGVATPSLYTHVRSQADARVRVALLALEETADLVAAALAGVSGRDALAAVGGVWRAYAVAHPGRYAATRLPLDAATAASSAGPRHAELSRAAVRGYRLGEVDATHAVRLLGATFHGYAALDAAGAFGHGPPDAPSSDASFERVLDGLHATLTSWETR</sequence>
<organism evidence="6 7">
    <name type="scientific">Nocardioides cavernae</name>
    <dbReference type="NCBI Taxonomy" id="1921566"/>
    <lineage>
        <taxon>Bacteria</taxon>
        <taxon>Bacillati</taxon>
        <taxon>Actinomycetota</taxon>
        <taxon>Actinomycetes</taxon>
        <taxon>Propionibacteriales</taxon>
        <taxon>Nocardioidaceae</taxon>
        <taxon>Nocardioides</taxon>
    </lineage>
</organism>
<keyword evidence="3" id="KW-0804">Transcription</keyword>
<feature type="DNA-binding region" description="H-T-H motif" evidence="4">
    <location>
        <begin position="28"/>
        <end position="47"/>
    </location>
</feature>
<accession>A0A7Y9KNX8</accession>
<reference evidence="6 7" key="1">
    <citation type="submission" date="2020-07" db="EMBL/GenBank/DDBJ databases">
        <authorList>
            <person name="Partida-Martinez L."/>
            <person name="Huntemann M."/>
            <person name="Clum A."/>
            <person name="Wang J."/>
            <person name="Palaniappan K."/>
            <person name="Ritter S."/>
            <person name="Chen I.-M."/>
            <person name="Stamatis D."/>
            <person name="Reddy T."/>
            <person name="O'Malley R."/>
            <person name="Daum C."/>
            <person name="Shapiro N."/>
            <person name="Ivanova N."/>
            <person name="Kyrpides N."/>
            <person name="Woyke T."/>
        </authorList>
    </citation>
    <scope>NUCLEOTIDE SEQUENCE [LARGE SCALE GENOMIC DNA]</scope>
    <source>
        <strain evidence="6 7">AT2.17</strain>
    </source>
</reference>
<evidence type="ECO:0000256" key="2">
    <source>
        <dbReference type="ARBA" id="ARBA00023125"/>
    </source>
</evidence>
<dbReference type="PROSITE" id="PS50977">
    <property type="entry name" value="HTH_TETR_2"/>
    <property type="match status" value="1"/>
</dbReference>
<dbReference type="EMBL" id="JACCBW010000001">
    <property type="protein sequence ID" value="NYE36146.1"/>
    <property type="molecule type" value="Genomic_DNA"/>
</dbReference>
<evidence type="ECO:0000313" key="7">
    <source>
        <dbReference type="Proteomes" id="UP000549911"/>
    </source>
</evidence>
<dbReference type="Gene3D" id="1.10.10.60">
    <property type="entry name" value="Homeodomain-like"/>
    <property type="match status" value="1"/>
</dbReference>
<evidence type="ECO:0000259" key="5">
    <source>
        <dbReference type="PROSITE" id="PS50977"/>
    </source>
</evidence>
<feature type="domain" description="HTH tetR-type" evidence="5">
    <location>
        <begin position="5"/>
        <end position="65"/>
    </location>
</feature>
<gene>
    <name evidence="6" type="ORF">F4692_001250</name>
</gene>
<dbReference type="Pfam" id="PF13305">
    <property type="entry name" value="TetR_C_33"/>
    <property type="match status" value="1"/>
</dbReference>
<dbReference type="AlphaFoldDB" id="A0A7Y9KNX8"/>
<evidence type="ECO:0000256" key="1">
    <source>
        <dbReference type="ARBA" id="ARBA00023015"/>
    </source>
</evidence>
<proteinExistence type="predicted"/>
<dbReference type="SUPFAM" id="SSF46689">
    <property type="entry name" value="Homeodomain-like"/>
    <property type="match status" value="1"/>
</dbReference>
<dbReference type="Gene3D" id="1.10.357.10">
    <property type="entry name" value="Tetracycline Repressor, domain 2"/>
    <property type="match status" value="1"/>
</dbReference>
<protein>
    <submittedName>
        <fullName evidence="6">AcrR family transcriptional regulator</fullName>
    </submittedName>
</protein>
<dbReference type="GO" id="GO:0003677">
    <property type="term" value="F:DNA binding"/>
    <property type="evidence" value="ECO:0007669"/>
    <property type="project" value="UniProtKB-UniRule"/>
</dbReference>
<dbReference type="SUPFAM" id="SSF48498">
    <property type="entry name" value="Tetracyclin repressor-like, C-terminal domain"/>
    <property type="match status" value="1"/>
</dbReference>
<dbReference type="Proteomes" id="UP000549911">
    <property type="component" value="Unassembled WGS sequence"/>
</dbReference>
<dbReference type="InterPro" id="IPR036271">
    <property type="entry name" value="Tet_transcr_reg_TetR-rel_C_sf"/>
</dbReference>